<protein>
    <recommendedName>
        <fullName evidence="5">Organic solvents resistance ABC transporter permease</fullName>
    </recommendedName>
</protein>
<organism evidence="3 4">
    <name type="scientific">Gardnerella greenwoodii</name>
    <dbReference type="NCBI Taxonomy" id="2914925"/>
    <lineage>
        <taxon>Bacteria</taxon>
        <taxon>Bacillati</taxon>
        <taxon>Actinomycetota</taxon>
        <taxon>Actinomycetes</taxon>
        <taxon>Bifidobacteriales</taxon>
        <taxon>Bifidobacteriaceae</taxon>
        <taxon>Gardnerella</taxon>
    </lineage>
</organism>
<dbReference type="AlphaFoldDB" id="A0A2N6RY48"/>
<comment type="caution">
    <text evidence="3">The sequence shown here is derived from an EMBL/GenBank/DDBJ whole genome shotgun (WGS) entry which is preliminary data.</text>
</comment>
<keyword evidence="4" id="KW-1185">Reference proteome</keyword>
<evidence type="ECO:0000313" key="4">
    <source>
        <dbReference type="Proteomes" id="UP000235771"/>
    </source>
</evidence>
<evidence type="ECO:0000256" key="2">
    <source>
        <dbReference type="SAM" id="Phobius"/>
    </source>
</evidence>
<sequence>MSWRKNPHDSSKHGEVPAQSEIKQHNKMIGVAALATFSAIFLLVVACVVALCCTMPNFVDNANAPTSSVSHSVGVSRLQSVCPIRLSLPDLAQYGDSQYNESEGDLQSSARYSTFGDVYRASVHNIRDTNDESTLLSKKLNNDGTSSLTYDGDVNHDAQVLEGRLSNIASGTGIAASMASWATKGDVRGLSATTCSIPTMKQTFLVPESGEGVSIRLEAFNPASKPTVVRVRAWSAKRGSNPINLSTGSAFTVPAHSHAYFDLSAAAPKSSGLYAQVESEQTPIAAFVKVVHMSGLTVKGVDIIRALSAMSYETVLSGINESEQAKAYVWPDKDGKVTISWMNDSGAQTVKDLSVKSHNLQVIDLGKVPEKVHALSITGSVKTSAMMSVSRDGKDGQSDIAFISASRSQGISAIVSPVSAEETTLYIASTSDSDSSVFLQAVGASGMKRVSVPAHSVVTVPASDISHNAVMFTVKSSKNISLSARIRKDDLDKADVAGIAWLASQSLEPQQAQVHVNSDNHIVQ</sequence>
<dbReference type="RefSeq" id="WP_102694841.1">
    <property type="nucleotide sequence ID" value="NZ_JAKNCL010000001.1"/>
</dbReference>
<feature type="compositionally biased region" description="Basic and acidic residues" evidence="1">
    <location>
        <begin position="1"/>
        <end position="15"/>
    </location>
</feature>
<keyword evidence="2" id="KW-0472">Membrane</keyword>
<feature type="region of interest" description="Disordered" evidence="1">
    <location>
        <begin position="1"/>
        <end position="20"/>
    </location>
</feature>
<dbReference type="Proteomes" id="UP000235771">
    <property type="component" value="Unassembled WGS sequence"/>
</dbReference>
<proteinExistence type="predicted"/>
<feature type="transmembrane region" description="Helical" evidence="2">
    <location>
        <begin position="29"/>
        <end position="51"/>
    </location>
</feature>
<dbReference type="GeneID" id="98326014"/>
<evidence type="ECO:0000256" key="1">
    <source>
        <dbReference type="SAM" id="MobiDB-lite"/>
    </source>
</evidence>
<dbReference type="EMBL" id="PNGV01000001">
    <property type="protein sequence ID" value="PMC43045.1"/>
    <property type="molecule type" value="Genomic_DNA"/>
</dbReference>
<keyword evidence="2" id="KW-1133">Transmembrane helix</keyword>
<dbReference type="InterPro" id="IPR043777">
    <property type="entry name" value="DUF5719"/>
</dbReference>
<gene>
    <name evidence="3" type="ORF">CJ216_02830</name>
</gene>
<dbReference type="Pfam" id="PF18986">
    <property type="entry name" value="DUF5719"/>
    <property type="match status" value="1"/>
</dbReference>
<accession>A0A2N6RY48</accession>
<evidence type="ECO:0000313" key="3">
    <source>
        <dbReference type="EMBL" id="PMC43045.1"/>
    </source>
</evidence>
<keyword evidence="2" id="KW-0812">Transmembrane</keyword>
<evidence type="ECO:0008006" key="5">
    <source>
        <dbReference type="Google" id="ProtNLM"/>
    </source>
</evidence>
<name>A0A2N6RY48_9BIFI</name>
<reference evidence="3 4" key="1">
    <citation type="submission" date="2017-09" db="EMBL/GenBank/DDBJ databases">
        <title>Bacterial strain isolated from the female urinary microbiota.</title>
        <authorList>
            <person name="Thomas-White K."/>
            <person name="Kumar N."/>
            <person name="Forster S."/>
            <person name="Putonti C."/>
            <person name="Lawley T."/>
            <person name="Wolfe A.J."/>
        </authorList>
    </citation>
    <scope>NUCLEOTIDE SEQUENCE [LARGE SCALE GENOMIC DNA]</scope>
    <source>
        <strain evidence="3 4">UMB1686</strain>
    </source>
</reference>